<dbReference type="Gene3D" id="2.40.100.10">
    <property type="entry name" value="Cyclophilin-like"/>
    <property type="match status" value="1"/>
</dbReference>
<evidence type="ECO:0000313" key="2">
    <source>
        <dbReference type="Proteomes" id="UP000243975"/>
    </source>
</evidence>
<protein>
    <submittedName>
        <fullName evidence="1">Cyclophilin-like peptidyl-prolyl cis-trans isomerase domain-containing protein</fullName>
    </submittedName>
</protein>
<evidence type="ECO:0000313" key="1">
    <source>
        <dbReference type="EMBL" id="KVH97877.1"/>
    </source>
</evidence>
<dbReference type="EMBL" id="LEKV01003816">
    <property type="protein sequence ID" value="KVH97877.1"/>
    <property type="molecule type" value="Genomic_DNA"/>
</dbReference>
<keyword evidence="2" id="KW-1185">Reference proteome</keyword>
<organism evidence="1 2">
    <name type="scientific">Cynara cardunculus var. scolymus</name>
    <name type="common">Globe artichoke</name>
    <name type="synonym">Cynara scolymus</name>
    <dbReference type="NCBI Taxonomy" id="59895"/>
    <lineage>
        <taxon>Eukaryota</taxon>
        <taxon>Viridiplantae</taxon>
        <taxon>Streptophyta</taxon>
        <taxon>Embryophyta</taxon>
        <taxon>Tracheophyta</taxon>
        <taxon>Spermatophyta</taxon>
        <taxon>Magnoliopsida</taxon>
        <taxon>eudicotyledons</taxon>
        <taxon>Gunneridae</taxon>
        <taxon>Pentapetalae</taxon>
        <taxon>asterids</taxon>
        <taxon>campanulids</taxon>
        <taxon>Asterales</taxon>
        <taxon>Asteraceae</taxon>
        <taxon>Carduoideae</taxon>
        <taxon>Cardueae</taxon>
        <taxon>Carduinae</taxon>
        <taxon>Cynara</taxon>
    </lineage>
</organism>
<accession>A0A103XVX2</accession>
<name>A0A103XVX2_CYNCS</name>
<dbReference type="GO" id="GO:0016853">
    <property type="term" value="F:isomerase activity"/>
    <property type="evidence" value="ECO:0007669"/>
    <property type="project" value="UniProtKB-KW"/>
</dbReference>
<dbReference type="AlphaFoldDB" id="A0A103XVX2"/>
<dbReference type="InterPro" id="IPR029000">
    <property type="entry name" value="Cyclophilin-like_dom_sf"/>
</dbReference>
<dbReference type="STRING" id="59895.A0A103XVX2"/>
<sequence length="187" mass="20696">MATSITSLVETINPSSLIPKKLGKSTLLSSFHSRSLRLASSSKRSIERKSGSLVSSQEVLLQSKVTTKVFFDISIGNPVGKLAGRIVIGLFCMFVDHPFPVYASSSCLLFLSGEKGFAYKGSAFHRGMGGKSIYGRTFKDENFKRPNTNEVNSSYAPQWYASFPITLQFLFQYVEIGHHSVLYYALD</sequence>
<dbReference type="Proteomes" id="UP000243975">
    <property type="component" value="Unassembled WGS sequence"/>
</dbReference>
<keyword evidence="1" id="KW-0413">Isomerase</keyword>
<proteinExistence type="predicted"/>
<dbReference type="SUPFAM" id="SSF50891">
    <property type="entry name" value="Cyclophilin-like"/>
    <property type="match status" value="1"/>
</dbReference>
<comment type="caution">
    <text evidence="1">The sequence shown here is derived from an EMBL/GenBank/DDBJ whole genome shotgun (WGS) entry which is preliminary data.</text>
</comment>
<reference evidence="1 2" key="1">
    <citation type="journal article" date="2016" name="Sci. Rep.">
        <title>The genome sequence of the outbreeding globe artichoke constructed de novo incorporating a phase-aware low-pass sequencing strategy of F1 progeny.</title>
        <authorList>
            <person name="Scaglione D."/>
            <person name="Reyes-Chin-Wo S."/>
            <person name="Acquadro A."/>
            <person name="Froenicke L."/>
            <person name="Portis E."/>
            <person name="Beitel C."/>
            <person name="Tirone M."/>
            <person name="Mauro R."/>
            <person name="Lo Monaco A."/>
            <person name="Mauromicale G."/>
            <person name="Faccioli P."/>
            <person name="Cattivelli L."/>
            <person name="Rieseberg L."/>
            <person name="Michelmore R."/>
            <person name="Lanteri S."/>
        </authorList>
    </citation>
    <scope>NUCLEOTIDE SEQUENCE [LARGE SCALE GENOMIC DNA]</scope>
    <source>
        <strain evidence="1">2C</strain>
    </source>
</reference>
<gene>
    <name evidence="1" type="ORF">Ccrd_000008</name>
</gene>
<dbReference type="Gramene" id="KVH97877">
    <property type="protein sequence ID" value="KVH97877"/>
    <property type="gene ID" value="Ccrd_000008"/>
</dbReference>